<name>A0A916TCP5_9ACTN</name>
<protein>
    <recommendedName>
        <fullName evidence="6">Mce-associated membrane protein</fullName>
    </recommendedName>
</protein>
<keyword evidence="5" id="KW-1185">Reference proteome</keyword>
<proteinExistence type="predicted"/>
<evidence type="ECO:0000313" key="5">
    <source>
        <dbReference type="Proteomes" id="UP000621454"/>
    </source>
</evidence>
<keyword evidence="3" id="KW-0812">Transmembrane</keyword>
<keyword evidence="2 3" id="KW-0472">Membrane</keyword>
<reference evidence="4" key="2">
    <citation type="submission" date="2020-09" db="EMBL/GenBank/DDBJ databases">
        <authorList>
            <person name="Sun Q."/>
            <person name="Zhou Y."/>
        </authorList>
    </citation>
    <scope>NUCLEOTIDE SEQUENCE</scope>
    <source>
        <strain evidence="4">CGMCC 1.12827</strain>
    </source>
</reference>
<comment type="subcellular location">
    <subcellularLocation>
        <location evidence="1">Membrane</location>
    </subcellularLocation>
</comment>
<evidence type="ECO:0008006" key="6">
    <source>
        <dbReference type="Google" id="ProtNLM"/>
    </source>
</evidence>
<dbReference type="PANTHER" id="PTHR37042">
    <property type="entry name" value="OUTER MEMBRANE PROTEIN RV1973"/>
    <property type="match status" value="1"/>
</dbReference>
<organism evidence="4 5">
    <name type="scientific">Gordonia jinhuaensis</name>
    <dbReference type="NCBI Taxonomy" id="1517702"/>
    <lineage>
        <taxon>Bacteria</taxon>
        <taxon>Bacillati</taxon>
        <taxon>Actinomycetota</taxon>
        <taxon>Actinomycetes</taxon>
        <taxon>Mycobacteriales</taxon>
        <taxon>Gordoniaceae</taxon>
        <taxon>Gordonia</taxon>
    </lineage>
</organism>
<feature type="transmembrane region" description="Helical" evidence="3">
    <location>
        <begin position="20"/>
        <end position="41"/>
    </location>
</feature>
<keyword evidence="3" id="KW-1133">Transmembrane helix</keyword>
<reference evidence="4" key="1">
    <citation type="journal article" date="2014" name="Int. J. Syst. Evol. Microbiol.">
        <title>Complete genome sequence of Corynebacterium casei LMG S-19264T (=DSM 44701T), isolated from a smear-ripened cheese.</title>
        <authorList>
            <consortium name="US DOE Joint Genome Institute (JGI-PGF)"/>
            <person name="Walter F."/>
            <person name="Albersmeier A."/>
            <person name="Kalinowski J."/>
            <person name="Ruckert C."/>
        </authorList>
    </citation>
    <scope>NUCLEOTIDE SEQUENCE</scope>
    <source>
        <strain evidence="4">CGMCC 1.12827</strain>
    </source>
</reference>
<evidence type="ECO:0000256" key="2">
    <source>
        <dbReference type="ARBA" id="ARBA00023136"/>
    </source>
</evidence>
<dbReference type="RefSeq" id="WP_188587382.1">
    <property type="nucleotide sequence ID" value="NZ_BMGC01000025.1"/>
</dbReference>
<dbReference type="AlphaFoldDB" id="A0A916TCP5"/>
<evidence type="ECO:0000256" key="3">
    <source>
        <dbReference type="SAM" id="Phobius"/>
    </source>
</evidence>
<dbReference type="GO" id="GO:0016020">
    <property type="term" value="C:membrane"/>
    <property type="evidence" value="ECO:0007669"/>
    <property type="project" value="UniProtKB-SubCell"/>
</dbReference>
<dbReference type="PANTHER" id="PTHR37042:SF4">
    <property type="entry name" value="OUTER MEMBRANE PROTEIN RV1973"/>
    <property type="match status" value="1"/>
</dbReference>
<dbReference type="Proteomes" id="UP000621454">
    <property type="component" value="Unassembled WGS sequence"/>
</dbReference>
<accession>A0A916TCP5</accession>
<evidence type="ECO:0000313" key="4">
    <source>
        <dbReference type="EMBL" id="GGB40334.1"/>
    </source>
</evidence>
<comment type="caution">
    <text evidence="4">The sequence shown here is derived from an EMBL/GenBank/DDBJ whole genome shotgun (WGS) entry which is preliminary data.</text>
</comment>
<sequence>MTGRAADRRSSAVPRRGSAIAIAAVAVVIVVATLVAVIVIATGGRTAAHRSAAADDALTAAREGVTTLLTADPAHADRYVPQALSVTTGALHARLADSAAAVTEEIAGQGAPSTGEVVAAGLRSASVGDHADALLTVAATSGALIGIDATAGRLTVTAQLRRDGGRWRIQALTPAGASA</sequence>
<evidence type="ECO:0000256" key="1">
    <source>
        <dbReference type="ARBA" id="ARBA00004370"/>
    </source>
</evidence>
<gene>
    <name evidence="4" type="ORF">GCM10011489_29880</name>
</gene>
<dbReference type="EMBL" id="BMGC01000025">
    <property type="protein sequence ID" value="GGB40334.1"/>
    <property type="molecule type" value="Genomic_DNA"/>
</dbReference>